<keyword evidence="12" id="KW-0325">Glycoprotein</keyword>
<evidence type="ECO:0000256" key="1">
    <source>
        <dbReference type="ARBA" id="ARBA00001936"/>
    </source>
</evidence>
<evidence type="ECO:0000256" key="10">
    <source>
        <dbReference type="ARBA" id="ARBA00023136"/>
    </source>
</evidence>
<dbReference type="InterPro" id="IPR045885">
    <property type="entry name" value="GalNAc-T"/>
</dbReference>
<dbReference type="SUPFAM" id="SSF53448">
    <property type="entry name" value="Nucleotide-diphospho-sugar transferases"/>
    <property type="match status" value="1"/>
</dbReference>
<keyword evidence="6 14" id="KW-0430">Lectin</keyword>
<feature type="region of interest" description="Disordered" evidence="15">
    <location>
        <begin position="1"/>
        <end position="25"/>
    </location>
</feature>
<comment type="similarity">
    <text evidence="3 14">Belongs to the glycosyltransferase 2 family. GalNAc-T subfamily.</text>
</comment>
<dbReference type="PANTHER" id="PTHR11675:SF128">
    <property type="entry name" value="POLYPEPTIDE N-ACETYLGALACTOSAMINYLTRANSFERASE 13-RELATED"/>
    <property type="match status" value="1"/>
</dbReference>
<keyword evidence="4 14" id="KW-0808">Transferase</keyword>
<evidence type="ECO:0000256" key="3">
    <source>
        <dbReference type="ARBA" id="ARBA00005680"/>
    </source>
</evidence>
<evidence type="ECO:0000256" key="14">
    <source>
        <dbReference type="RuleBase" id="RU361242"/>
    </source>
</evidence>
<keyword evidence="18" id="KW-1185">Reference proteome</keyword>
<keyword evidence="7" id="KW-0735">Signal-anchor</keyword>
<evidence type="ECO:0000313" key="18">
    <source>
        <dbReference type="Proteomes" id="UP001497623"/>
    </source>
</evidence>
<comment type="pathway">
    <text evidence="14">Protein modification; protein glycosylation.</text>
</comment>
<keyword evidence="13 14" id="KW-0464">Manganese</keyword>
<dbReference type="GO" id="GO:0000139">
    <property type="term" value="C:Golgi membrane"/>
    <property type="evidence" value="ECO:0007669"/>
    <property type="project" value="UniProtKB-SubCell"/>
</dbReference>
<keyword evidence="10" id="KW-0472">Membrane</keyword>
<keyword evidence="5" id="KW-0812">Transmembrane</keyword>
<keyword evidence="11 14" id="KW-1015">Disulfide bond</keyword>
<gene>
    <name evidence="17" type="ORF">MNOR_LOCUS31425</name>
</gene>
<dbReference type="EMBL" id="CAXKWB010040484">
    <property type="protein sequence ID" value="CAL4154929.1"/>
    <property type="molecule type" value="Genomic_DNA"/>
</dbReference>
<comment type="subcellular location">
    <subcellularLocation>
        <location evidence="2 14">Golgi apparatus membrane</location>
        <topology evidence="2 14">Single-pass type II membrane protein</topology>
    </subcellularLocation>
</comment>
<dbReference type="InterPro" id="IPR001173">
    <property type="entry name" value="Glyco_trans_2-like"/>
</dbReference>
<dbReference type="PANTHER" id="PTHR11675">
    <property type="entry name" value="N-ACETYLGALACTOSAMINYLTRANSFERASE"/>
    <property type="match status" value="1"/>
</dbReference>
<evidence type="ECO:0000256" key="15">
    <source>
        <dbReference type="SAM" id="MobiDB-lite"/>
    </source>
</evidence>
<accession>A0AAV2S2W0</accession>
<evidence type="ECO:0000256" key="12">
    <source>
        <dbReference type="ARBA" id="ARBA00023180"/>
    </source>
</evidence>
<evidence type="ECO:0000256" key="2">
    <source>
        <dbReference type="ARBA" id="ARBA00004323"/>
    </source>
</evidence>
<evidence type="ECO:0000259" key="16">
    <source>
        <dbReference type="SMART" id="SM00458"/>
    </source>
</evidence>
<evidence type="ECO:0000256" key="8">
    <source>
        <dbReference type="ARBA" id="ARBA00022989"/>
    </source>
</evidence>
<dbReference type="EC" id="2.4.1.-" evidence="14"/>
<feature type="non-terminal residue" evidence="17">
    <location>
        <position position="1"/>
    </location>
</feature>
<evidence type="ECO:0000256" key="13">
    <source>
        <dbReference type="ARBA" id="ARBA00023211"/>
    </source>
</evidence>
<reference evidence="17 18" key="1">
    <citation type="submission" date="2024-05" db="EMBL/GenBank/DDBJ databases">
        <authorList>
            <person name="Wallberg A."/>
        </authorList>
    </citation>
    <scope>NUCLEOTIDE SEQUENCE [LARGE SCALE GENOMIC DNA]</scope>
</reference>
<dbReference type="InterPro" id="IPR027791">
    <property type="entry name" value="Galactosyl_T_C"/>
</dbReference>
<proteinExistence type="inferred from homology"/>
<dbReference type="CDD" id="cd02510">
    <property type="entry name" value="pp-GalNAc-T"/>
    <property type="match status" value="1"/>
</dbReference>
<dbReference type="InterPro" id="IPR035992">
    <property type="entry name" value="Ricin_B-like_lectins"/>
</dbReference>
<organism evidence="17 18">
    <name type="scientific">Meganyctiphanes norvegica</name>
    <name type="common">Northern krill</name>
    <name type="synonym">Thysanopoda norvegica</name>
    <dbReference type="NCBI Taxonomy" id="48144"/>
    <lineage>
        <taxon>Eukaryota</taxon>
        <taxon>Metazoa</taxon>
        <taxon>Ecdysozoa</taxon>
        <taxon>Arthropoda</taxon>
        <taxon>Crustacea</taxon>
        <taxon>Multicrustacea</taxon>
        <taxon>Malacostraca</taxon>
        <taxon>Eumalacostraca</taxon>
        <taxon>Eucarida</taxon>
        <taxon>Euphausiacea</taxon>
        <taxon>Euphausiidae</taxon>
        <taxon>Meganyctiphanes</taxon>
    </lineage>
</organism>
<sequence>LTAEGSTVSPESQMDVPGYLSGGYLRDNEEEPFHRHAFNAKISNSLSPTRLLPDTRDKRCSDVEYVEDNLPTISVVISFHNEARSSLVRTVLSVLRRTPDALLEDLILVDDASDDPSDGALLASLPRVKLLRNQQRQGLIRSRVLGADASRGDTIFFMDSHCEVNVGWAQPLLETLRLNERNIVCPVIDVIDQDTLQYRSTGTTLKGGFDWGLHFKWVPLTEEEKAQHYDPIANYKSPAIAGGLFLIGREWWETLGKYDPDLEIWGAENLEMSFKGWMCGGSVEVAPCSRVGHIFRKKHPYSFPDGNAHTYLRNSRRIAEVWLDEYSHLFYETRPNALQKATGDLSERKMLRTSLNCEDFGWYINTVYPELQTPSRHELAYGHIRQVDDCLQAPDVNKKKEPQIVTVTTCNSERNTQEWSLTQEGTVQANNGFCLTSDPPDDPKVYIQPCTEPKKQEWVRSGRRLQYGSTDLCLDTSNHDGAQVKPCHETLPAQAWDFSVELQAFTTL</sequence>
<evidence type="ECO:0000256" key="7">
    <source>
        <dbReference type="ARBA" id="ARBA00022968"/>
    </source>
</evidence>
<evidence type="ECO:0000313" key="17">
    <source>
        <dbReference type="EMBL" id="CAL4154929.1"/>
    </source>
</evidence>
<dbReference type="AlphaFoldDB" id="A0AAV2S2W0"/>
<comment type="caution">
    <text evidence="17">The sequence shown here is derived from an EMBL/GenBank/DDBJ whole genome shotgun (WGS) entry which is preliminary data.</text>
</comment>
<dbReference type="GO" id="GO:0006493">
    <property type="term" value="P:protein O-linked glycosylation"/>
    <property type="evidence" value="ECO:0007669"/>
    <property type="project" value="TreeGrafter"/>
</dbReference>
<keyword evidence="8" id="KW-1133">Transmembrane helix</keyword>
<evidence type="ECO:0000256" key="4">
    <source>
        <dbReference type="ARBA" id="ARBA00022679"/>
    </source>
</evidence>
<dbReference type="Gene3D" id="3.90.550.10">
    <property type="entry name" value="Spore Coat Polysaccharide Biosynthesis Protein SpsA, Chain A"/>
    <property type="match status" value="1"/>
</dbReference>
<dbReference type="Gene3D" id="2.80.10.50">
    <property type="match status" value="1"/>
</dbReference>
<dbReference type="PROSITE" id="PS50231">
    <property type="entry name" value="RICIN_B_LECTIN"/>
    <property type="match status" value="1"/>
</dbReference>
<dbReference type="Pfam" id="PF02709">
    <property type="entry name" value="Glyco_transf_7C"/>
    <property type="match status" value="1"/>
</dbReference>
<evidence type="ECO:0000256" key="9">
    <source>
        <dbReference type="ARBA" id="ARBA00023034"/>
    </source>
</evidence>
<protein>
    <recommendedName>
        <fullName evidence="14">Polypeptide N-acetylgalactosaminyltransferase</fullName>
        <ecNumber evidence="14">2.4.1.-</ecNumber>
    </recommendedName>
    <alternativeName>
        <fullName evidence="14">Protein-UDP acetylgalactosaminyltransferase</fullName>
    </alternativeName>
</protein>
<evidence type="ECO:0000256" key="5">
    <source>
        <dbReference type="ARBA" id="ARBA00022692"/>
    </source>
</evidence>
<dbReference type="FunFam" id="3.90.550.10:FF:000053">
    <property type="entry name" value="Polypeptide N-acetylgalactosaminyltransferase"/>
    <property type="match status" value="1"/>
</dbReference>
<dbReference type="CDD" id="cd23441">
    <property type="entry name" value="beta-trefoil_Ricin_GALNT14-like"/>
    <property type="match status" value="1"/>
</dbReference>
<dbReference type="Proteomes" id="UP001497623">
    <property type="component" value="Unassembled WGS sequence"/>
</dbReference>
<feature type="domain" description="Ricin B lectin" evidence="16">
    <location>
        <begin position="381"/>
        <end position="499"/>
    </location>
</feature>
<dbReference type="GO" id="GO:0030246">
    <property type="term" value="F:carbohydrate binding"/>
    <property type="evidence" value="ECO:0007669"/>
    <property type="project" value="UniProtKB-KW"/>
</dbReference>
<dbReference type="GO" id="GO:0004653">
    <property type="term" value="F:polypeptide N-acetylgalactosaminyltransferase activity"/>
    <property type="evidence" value="ECO:0007669"/>
    <property type="project" value="TreeGrafter"/>
</dbReference>
<name>A0AAV2S2W0_MEGNR</name>
<comment type="cofactor">
    <cofactor evidence="1 14">
        <name>Mn(2+)</name>
        <dbReference type="ChEBI" id="CHEBI:29035"/>
    </cofactor>
</comment>
<dbReference type="SUPFAM" id="SSF50370">
    <property type="entry name" value="Ricin B-like lectins"/>
    <property type="match status" value="1"/>
</dbReference>
<evidence type="ECO:0000256" key="6">
    <source>
        <dbReference type="ARBA" id="ARBA00022734"/>
    </source>
</evidence>
<keyword evidence="9 14" id="KW-0333">Golgi apparatus</keyword>
<feature type="compositionally biased region" description="Polar residues" evidence="15">
    <location>
        <begin position="1"/>
        <end position="12"/>
    </location>
</feature>
<dbReference type="Pfam" id="PF00652">
    <property type="entry name" value="Ricin_B_lectin"/>
    <property type="match status" value="1"/>
</dbReference>
<dbReference type="SMART" id="SM00458">
    <property type="entry name" value="RICIN"/>
    <property type="match status" value="1"/>
</dbReference>
<dbReference type="InterPro" id="IPR029044">
    <property type="entry name" value="Nucleotide-diphossugar_trans"/>
</dbReference>
<keyword evidence="14" id="KW-0328">Glycosyltransferase</keyword>
<dbReference type="Pfam" id="PF00535">
    <property type="entry name" value="Glycos_transf_2"/>
    <property type="match status" value="1"/>
</dbReference>
<dbReference type="InterPro" id="IPR000772">
    <property type="entry name" value="Ricin_B_lectin"/>
</dbReference>
<evidence type="ECO:0000256" key="11">
    <source>
        <dbReference type="ARBA" id="ARBA00023157"/>
    </source>
</evidence>